<feature type="repeat" description="WD" evidence="3">
    <location>
        <begin position="1079"/>
        <end position="1120"/>
    </location>
</feature>
<evidence type="ECO:0008006" key="8">
    <source>
        <dbReference type="Google" id="ProtNLM"/>
    </source>
</evidence>
<feature type="repeat" description="WD" evidence="3">
    <location>
        <begin position="915"/>
        <end position="956"/>
    </location>
</feature>
<evidence type="ECO:0000259" key="4">
    <source>
        <dbReference type="Pfam" id="PF05729"/>
    </source>
</evidence>
<dbReference type="InterPro" id="IPR020472">
    <property type="entry name" value="WD40_PAC1"/>
</dbReference>
<dbReference type="PANTHER" id="PTHR44791:SF1">
    <property type="entry name" value="TELOMERASE PROTEIN COMPONENT 1"/>
    <property type="match status" value="1"/>
</dbReference>
<organism evidence="6 7">
    <name type="scientific">Uabimicrobium amorphum</name>
    <dbReference type="NCBI Taxonomy" id="2596890"/>
    <lineage>
        <taxon>Bacteria</taxon>
        <taxon>Pseudomonadati</taxon>
        <taxon>Planctomycetota</taxon>
        <taxon>Candidatus Uabimicrobiia</taxon>
        <taxon>Candidatus Uabimicrobiales</taxon>
        <taxon>Candidatus Uabimicrobiaceae</taxon>
        <taxon>Candidatus Uabimicrobium</taxon>
    </lineage>
</organism>
<dbReference type="PROSITE" id="PS50294">
    <property type="entry name" value="WD_REPEATS_REGION"/>
    <property type="match status" value="7"/>
</dbReference>
<accession>A0A5S9IIN5</accession>
<feature type="repeat" description="WD" evidence="3">
    <location>
        <begin position="1120"/>
        <end position="1161"/>
    </location>
</feature>
<feature type="domain" description="NACHT" evidence="4">
    <location>
        <begin position="252"/>
        <end position="408"/>
    </location>
</feature>
<dbReference type="GO" id="GO:0070034">
    <property type="term" value="F:telomerase RNA binding"/>
    <property type="evidence" value="ECO:0007669"/>
    <property type="project" value="TreeGrafter"/>
</dbReference>
<keyword evidence="7" id="KW-1185">Reference proteome</keyword>
<protein>
    <recommendedName>
        <fullName evidence="8">DUF4062 domain-containing protein</fullName>
    </recommendedName>
</protein>
<reference evidence="6 7" key="1">
    <citation type="submission" date="2019-08" db="EMBL/GenBank/DDBJ databases">
        <title>Complete genome sequence of Candidatus Uab amorphum.</title>
        <authorList>
            <person name="Shiratori T."/>
            <person name="Suzuki S."/>
            <person name="Kakizawa Y."/>
            <person name="Ishida K."/>
        </authorList>
    </citation>
    <scope>NUCLEOTIDE SEQUENCE [LARGE SCALE GENOMIC DNA]</scope>
    <source>
        <strain evidence="6 7">SRT547</strain>
    </source>
</reference>
<dbReference type="GO" id="GO:0000722">
    <property type="term" value="P:telomere maintenance via recombination"/>
    <property type="evidence" value="ECO:0007669"/>
    <property type="project" value="TreeGrafter"/>
</dbReference>
<feature type="domain" description="DUF4062" evidence="5">
    <location>
        <begin position="8"/>
        <end position="99"/>
    </location>
</feature>
<name>A0A5S9IIN5_UABAM</name>
<dbReference type="Pfam" id="PF05729">
    <property type="entry name" value="NACHT"/>
    <property type="match status" value="1"/>
</dbReference>
<dbReference type="PROSITE" id="PS50082">
    <property type="entry name" value="WD_REPEATS_2"/>
    <property type="match status" value="10"/>
</dbReference>
<feature type="repeat" description="WD" evidence="3">
    <location>
        <begin position="752"/>
        <end position="793"/>
    </location>
</feature>
<dbReference type="InterPro" id="IPR019775">
    <property type="entry name" value="WD40_repeat_CS"/>
</dbReference>
<gene>
    <name evidence="6" type="ORF">UABAM_00717</name>
</gene>
<dbReference type="InterPro" id="IPR007111">
    <property type="entry name" value="NACHT_NTPase"/>
</dbReference>
<evidence type="ECO:0000256" key="3">
    <source>
        <dbReference type="PROSITE-ProRule" id="PRU00221"/>
    </source>
</evidence>
<dbReference type="GO" id="GO:0003720">
    <property type="term" value="F:telomerase activity"/>
    <property type="evidence" value="ECO:0007669"/>
    <property type="project" value="TreeGrafter"/>
</dbReference>
<dbReference type="SUPFAM" id="SSF52540">
    <property type="entry name" value="P-loop containing nucleoside triphosphate hydrolases"/>
    <property type="match status" value="1"/>
</dbReference>
<dbReference type="Gene3D" id="1.25.40.370">
    <property type="match status" value="1"/>
</dbReference>
<evidence type="ECO:0000313" key="6">
    <source>
        <dbReference type="EMBL" id="BBM82374.1"/>
    </source>
</evidence>
<dbReference type="InterPro" id="IPR036322">
    <property type="entry name" value="WD40_repeat_dom_sf"/>
</dbReference>
<feature type="repeat" description="WD" evidence="3">
    <location>
        <begin position="1162"/>
        <end position="1194"/>
    </location>
</feature>
<dbReference type="Pfam" id="PF13271">
    <property type="entry name" value="DUF4062"/>
    <property type="match status" value="1"/>
</dbReference>
<dbReference type="InterPro" id="IPR001680">
    <property type="entry name" value="WD40_rpt"/>
</dbReference>
<keyword evidence="2" id="KW-0677">Repeat</keyword>
<dbReference type="KEGG" id="uam:UABAM_00717"/>
<dbReference type="CDD" id="cd00200">
    <property type="entry name" value="WD40"/>
    <property type="match status" value="2"/>
</dbReference>
<dbReference type="InterPro" id="IPR025139">
    <property type="entry name" value="DUF4062"/>
</dbReference>
<evidence type="ECO:0000259" key="5">
    <source>
        <dbReference type="Pfam" id="PF13271"/>
    </source>
</evidence>
<feature type="repeat" description="WD" evidence="3">
    <location>
        <begin position="873"/>
        <end position="914"/>
    </location>
</feature>
<dbReference type="Pfam" id="PF00400">
    <property type="entry name" value="WD40"/>
    <property type="match status" value="11"/>
</dbReference>
<dbReference type="RefSeq" id="WP_173013116.1">
    <property type="nucleotide sequence ID" value="NZ_AP019860.1"/>
</dbReference>
<sequence length="1281" mass="147378">MKKWHVVRIFISSTFRDMHAEREEIVRGVLPALREECRKRRVLIEDIDLRWGVLEDQMAVDVCRQEIDRSSIFVCLLGERYGTIPQNSDISITHDEIQYGIFDSKEQRKCFFYLRKEQASEQIPEDKRSDYWETVDSKEAHKLQELKQQIKDSDHSVYEYNCDWDTEKTCLWDESLTGCFSNLQPLSQQMLQDLWNEIDRQYPEDRDEIVNPLAEEQQAMDYFIALNTKVYVGRQNSFAELHSFLDSTHNYLMVTGSSGSGKSACLAKFCSEYSENRTQLLYHFVGASADSTDITRLLQRMCYALSEKENILYNRDYHKLRKLFGDLLRGSSEKIVIVIDAVNQLQDFYEAHHLHWLPEDLPQNVKIIVSTLPGVSEKALRQRFQAQHCHLEPLTVDDRKQFIHDYLAQYGKVLDEESVNFLVQKEESAHPLYLKVALEECRTLGGNEIYREIRGILANLPQDVLGLFMRMFERLEKDPMFSEDLIQKFLCALALARGGLQIGELRIMLRRENEERLPALVWARLYHLLSSYLVIRGERLNFFHQQVYEAVEKKYDNFANSTHKLLAKFFMEQQFDYVRTLNELIYHLTLSKQWDKTFSTLTNLEFIENKCSYAMVYELLQDYKMVVEHMPSGIGHDTLHELQQALQDEFHNVLRFPQLVFQQLYNRCATNTNLRDLWKKGKEKYKNNLISLIARHPQQLTKDSPLLQTLPNNEHSVIAIDSNADNSIWVSAGADNEVKIWSSPQRQILRTLCGHTGMITKLCLSQDNSFVASASRDETIRIWNTTNGDEVQKLEGHTPTTSLCFTADNEFLLSTGMDKRCLLWDWKQQKILKEAVLKNEITAAIFNGKEVICGCKNGDVYILDEELNVKHEINAHPKGIYALALTANGSILVSAGEDQAIKVWDFQTSTAKLTIQEHEDWIYDLKISPKGSHIVSASGDKTIKIFNIETGECTATLFGHSDWVYNVAFVDDTTLISCSEDSTIRFWDITRAKSESRIGHSSHVSSIDINKNTQQVMTASFDKKVMLWNLQGEMIQTFATVNKALQKAIYSPDFKKVLAVGDDSIVHIWDENGEERQIDSGQEVRIFSACFSPDGAKFASASRDCSAKVWKVDSGNELLKVKQEDGLEDIQFAKSGKHFATCGRDKHICVWDAQSGERVARYLAHQLSIEQVCFANGDDWIVSAGLDNVVKVWEWRNTLLMVEWQHPASVYCIDMDENDRFIASGSADKTVRIFDTKYHKEVAMFVSEGMVNAIKLHNNLLIAGDEGGIVYFCDISRLLDS</sequence>
<keyword evidence="1 3" id="KW-0853">WD repeat</keyword>
<feature type="repeat" description="WD" evidence="3">
    <location>
        <begin position="957"/>
        <end position="997"/>
    </location>
</feature>
<proteinExistence type="predicted"/>
<dbReference type="InterPro" id="IPR015943">
    <property type="entry name" value="WD40/YVTN_repeat-like_dom_sf"/>
</dbReference>
<dbReference type="InterPro" id="IPR052652">
    <property type="entry name" value="Telomerase_Complex_Comp"/>
</dbReference>
<dbReference type="InterPro" id="IPR027417">
    <property type="entry name" value="P-loop_NTPase"/>
</dbReference>
<feature type="repeat" description="WD" evidence="3">
    <location>
        <begin position="710"/>
        <end position="751"/>
    </location>
</feature>
<feature type="repeat" description="WD" evidence="3">
    <location>
        <begin position="997"/>
        <end position="1031"/>
    </location>
</feature>
<dbReference type="Gene3D" id="3.40.50.300">
    <property type="entry name" value="P-loop containing nucleotide triphosphate hydrolases"/>
    <property type="match status" value="1"/>
</dbReference>
<dbReference type="Gene3D" id="2.130.10.10">
    <property type="entry name" value="YVTN repeat-like/Quinoprotein amine dehydrogenase"/>
    <property type="match status" value="4"/>
</dbReference>
<dbReference type="SUPFAM" id="SSF50978">
    <property type="entry name" value="WD40 repeat-like"/>
    <property type="match status" value="3"/>
</dbReference>
<dbReference type="PROSITE" id="PS00678">
    <property type="entry name" value="WD_REPEATS_1"/>
    <property type="match status" value="4"/>
</dbReference>
<dbReference type="PRINTS" id="PR00320">
    <property type="entry name" value="GPROTEINBRPT"/>
</dbReference>
<feature type="repeat" description="WD" evidence="3">
    <location>
        <begin position="1203"/>
        <end position="1244"/>
    </location>
</feature>
<evidence type="ECO:0000256" key="1">
    <source>
        <dbReference type="ARBA" id="ARBA00022574"/>
    </source>
</evidence>
<dbReference type="PANTHER" id="PTHR44791">
    <property type="entry name" value="TELOMERASE PROTEIN COMPONENT 1 TEP1"/>
    <property type="match status" value="1"/>
</dbReference>
<evidence type="ECO:0000256" key="2">
    <source>
        <dbReference type="ARBA" id="ARBA00022737"/>
    </source>
</evidence>
<dbReference type="Proteomes" id="UP000326354">
    <property type="component" value="Chromosome"/>
</dbReference>
<dbReference type="EMBL" id="AP019860">
    <property type="protein sequence ID" value="BBM82374.1"/>
    <property type="molecule type" value="Genomic_DNA"/>
</dbReference>
<evidence type="ECO:0000313" key="7">
    <source>
        <dbReference type="Proteomes" id="UP000326354"/>
    </source>
</evidence>
<dbReference type="SMART" id="SM00320">
    <property type="entry name" value="WD40"/>
    <property type="match status" value="13"/>
</dbReference>